<sequence>MSHVPPPTSSLMRLSRKLILLSPGFPLLLLLLLLLTAAQSDAAPAGKAKVFGPCVGMDCMHGVLMHGDAKAGDSHGVEDAEKRREELQRANAAAGEKPGQLNQEEFLHGVLMHGDAKAGSAHSHDPAPTVEKRPVQNGPMNQEDLMHGVLMHGDSNPDHKHRHSQADQAVLKAGGASDGVPGVESRPSGFADSEDEGLLGRWWRTLKYLVTGSGDSDSGKGGSRPTSAADFNLMQDLAAVGSTKTVAELDQAAGHSHRDTDKVHRERDRREHANTVHVEH</sequence>
<dbReference type="EMBL" id="NIVC01000021">
    <property type="protein sequence ID" value="PAA93755.1"/>
    <property type="molecule type" value="Genomic_DNA"/>
</dbReference>
<reference evidence="3 4" key="1">
    <citation type="submission" date="2017-06" db="EMBL/GenBank/DDBJ databases">
        <title>A platform for efficient transgenesis in Macrostomum lignano, a flatworm model organism for stem cell research.</title>
        <authorList>
            <person name="Berezikov E."/>
        </authorList>
    </citation>
    <scope>NUCLEOTIDE SEQUENCE [LARGE SCALE GENOMIC DNA]</scope>
    <source>
        <strain evidence="3">DV1</strain>
        <tissue evidence="3">Whole organism</tissue>
    </source>
</reference>
<keyword evidence="4" id="KW-1185">Reference proteome</keyword>
<gene>
    <name evidence="3" type="ORF">BOX15_Mlig010342g1</name>
</gene>
<dbReference type="STRING" id="282301.A0A267H657"/>
<feature type="signal peptide" evidence="2">
    <location>
        <begin position="1"/>
        <end position="42"/>
    </location>
</feature>
<feature type="chain" id="PRO_5012808784" evidence="2">
    <location>
        <begin position="43"/>
        <end position="280"/>
    </location>
</feature>
<evidence type="ECO:0000313" key="4">
    <source>
        <dbReference type="Proteomes" id="UP000215902"/>
    </source>
</evidence>
<proteinExistence type="predicted"/>
<feature type="region of interest" description="Disordered" evidence="1">
    <location>
        <begin position="249"/>
        <end position="280"/>
    </location>
</feature>
<dbReference type="Proteomes" id="UP000215902">
    <property type="component" value="Unassembled WGS sequence"/>
</dbReference>
<name>A0A267H657_9PLAT</name>
<evidence type="ECO:0000256" key="1">
    <source>
        <dbReference type="SAM" id="MobiDB-lite"/>
    </source>
</evidence>
<feature type="region of interest" description="Disordered" evidence="1">
    <location>
        <begin position="174"/>
        <end position="194"/>
    </location>
</feature>
<feature type="compositionally biased region" description="Basic and acidic residues" evidence="1">
    <location>
        <begin position="122"/>
        <end position="134"/>
    </location>
</feature>
<organism evidence="3 4">
    <name type="scientific">Macrostomum lignano</name>
    <dbReference type="NCBI Taxonomy" id="282301"/>
    <lineage>
        <taxon>Eukaryota</taxon>
        <taxon>Metazoa</taxon>
        <taxon>Spiralia</taxon>
        <taxon>Lophotrochozoa</taxon>
        <taxon>Platyhelminthes</taxon>
        <taxon>Rhabditophora</taxon>
        <taxon>Macrostomorpha</taxon>
        <taxon>Macrostomida</taxon>
        <taxon>Macrostomidae</taxon>
        <taxon>Macrostomum</taxon>
    </lineage>
</organism>
<feature type="compositionally biased region" description="Basic and acidic residues" evidence="1">
    <location>
        <begin position="256"/>
        <end position="280"/>
    </location>
</feature>
<comment type="caution">
    <text evidence="3">The sequence shown here is derived from an EMBL/GenBank/DDBJ whole genome shotgun (WGS) entry which is preliminary data.</text>
</comment>
<feature type="region of interest" description="Disordered" evidence="1">
    <location>
        <begin position="116"/>
        <end position="137"/>
    </location>
</feature>
<dbReference type="AlphaFoldDB" id="A0A267H657"/>
<keyword evidence="2" id="KW-0732">Signal</keyword>
<evidence type="ECO:0000256" key="2">
    <source>
        <dbReference type="SAM" id="SignalP"/>
    </source>
</evidence>
<feature type="compositionally biased region" description="Basic and acidic residues" evidence="1">
    <location>
        <begin position="70"/>
        <end position="88"/>
    </location>
</feature>
<evidence type="ECO:0000313" key="3">
    <source>
        <dbReference type="EMBL" id="PAA93755.1"/>
    </source>
</evidence>
<dbReference type="OrthoDB" id="6063099at2759"/>
<accession>A0A267H657</accession>
<feature type="region of interest" description="Disordered" evidence="1">
    <location>
        <begin position="70"/>
        <end position="97"/>
    </location>
</feature>
<protein>
    <submittedName>
        <fullName evidence="3">Uncharacterized protein</fullName>
    </submittedName>
</protein>